<sequence>MSNNNNYVVRPLNGTNNSNSGRSASNTTTSIPSAPPLESSSPTTQKQPSSIVHNIYPPVNNFGAATAFPNNNTSSAASTIYPKLPDQQLSVNQHLYNIQKQHQRPSNSNNNSTNNGSSQQPMSKSSVPNTSTKKTSKKNEPSSAKILYDSSSQLISGISSYVKSIPWTNIAKQFNENVIQPYSTYVSSAIGSGISITNNTSGGDMSQCNSDTNIYTSHLGRLIWSDLRFLPVTDSNSTDERLFMILAFTNGFQIFDINDPNNVREIITSSSDEWELNKESISEIIGRTMNVVSSANNTDNAPTTNGSISNAVPENNFEQTEQEENSIENSGPITVMNSDLDRNQDHSSFFNLDYVDHDYEEISSAQPTNPPKSTLNIDDWYNRMLDDSDYEEEYSLDQTRREPTKPASTATTTTPLYTPEKVKETKDEVKKQPESVTPSTSQQPPETEEPTNREIYYPEMNVPDTLGPIKMATLLSRPSKKAIKRSEKRAFDQPSYLNYYPLVAVVTETEPNIVHLYSLKYQCFLDDSVKIYCHNPNTEKVTVFQTVSSEDSFIVSDSSGQIFFLDPCTFNLLSQGVCFPSPDNFTKNYSSENDSKKKRKNQKKRIDPKAYGGIIACRNRFAAFASGTEVLNAKLDFTTRINSTLTERSWEVAKKAATGIYMLGDLGLKKVSKYWFEDGKKKSSDSESGSDGSNDNSEDEGLNDEEASFSSLWNGDIPQELLSYQQTVGTVEIRDLKTNRVLMHFRAHNEPIAAMAFDRTGTLLCTAPISGKYLNVFQILPNCYGANGDSIASEKNVKLLYRLYRGLTSAHIQDIHFSVNSKWVAACSARGTIHLYAINPTGGPIDPRFHFNGEQENQSANSNEPIVLNVIARIHDPTAGKRTNSLGQPLTQTRSVFQLYALPEIKSQSTIEASEKFSTEEDLYWERQNATINNENILVTLNCGMLSYYLLKPQLKKRDRAASAENLSRTTVGTASSGISMVAISSDRPVYSPEDFELSLNVELLARFDTFQPQFTPQELAYDALTGQPTRNEEETVMEIQRKKKLHSITWNQLLGKVNEMDTTYQARYVDETQDMLSKWISNVELETHSYPTNPLWATGHFKFKTIKSNSDILENANDNTIFKIGDNDYDQISDISKSLYIKVSNPIPLNHAENFLQDDPKPETVKSDVIIKAITTPISQPPTKITVPLSKIAVPDSKKPTIIPQPILNTGRNKSPVKQFQPQVKIVEEKKTIIDSIVDGEVSSEEDEEVSTVQQQTDVPYVGKSFFGDIQPQQQPTVQYTKPKDLKEDNLLFFSHMENYFDKSEREQNGETDTTVRNGSESPETKPTLIPNHFSLSSSIHQDYFNDEEDAHSELERREQFLNTSLLKESIMINHLEDDDDDEEKLDEYFN</sequence>
<organism evidence="6">
    <name type="scientific">Naegleria gruberi</name>
    <name type="common">Amoeba</name>
    <dbReference type="NCBI Taxonomy" id="5762"/>
    <lineage>
        <taxon>Eukaryota</taxon>
        <taxon>Discoba</taxon>
        <taxon>Heterolobosea</taxon>
        <taxon>Tetramitia</taxon>
        <taxon>Eutetramitia</taxon>
        <taxon>Vahlkampfiidae</taxon>
        <taxon>Naegleria</taxon>
    </lineage>
</organism>
<dbReference type="VEuPathDB" id="AmoebaDB:NAEGRDRAFT_80644"/>
<dbReference type="Proteomes" id="UP000006671">
    <property type="component" value="Unassembled WGS sequence"/>
</dbReference>
<comment type="subcellular location">
    <subcellularLocation>
        <location evidence="1">Preautophagosomal structure</location>
    </subcellularLocation>
</comment>
<evidence type="ECO:0000256" key="2">
    <source>
        <dbReference type="SAM" id="MobiDB-lite"/>
    </source>
</evidence>
<feature type="compositionally biased region" description="Low complexity" evidence="2">
    <location>
        <begin position="686"/>
        <end position="695"/>
    </location>
</feature>
<dbReference type="GO" id="GO:0000407">
    <property type="term" value="C:phagophore assembly site"/>
    <property type="evidence" value="ECO:0007669"/>
    <property type="project" value="UniProtKB-SubCell"/>
</dbReference>
<dbReference type="GeneID" id="8851293"/>
<dbReference type="InterPro" id="IPR022175">
    <property type="entry name" value="BCAS3_dom"/>
</dbReference>
<dbReference type="GO" id="GO:0006914">
    <property type="term" value="P:autophagy"/>
    <property type="evidence" value="ECO:0007669"/>
    <property type="project" value="InterPro"/>
</dbReference>
<feature type="compositionally biased region" description="Low complexity" evidence="2">
    <location>
        <begin position="39"/>
        <end position="50"/>
    </location>
</feature>
<dbReference type="InterPro" id="IPR036322">
    <property type="entry name" value="WD40_repeat_dom_sf"/>
</dbReference>
<dbReference type="InterPro" id="IPR015943">
    <property type="entry name" value="WD40/YVTN_repeat-like_dom_sf"/>
</dbReference>
<dbReference type="InterPro" id="IPR001680">
    <property type="entry name" value="WD40_rpt"/>
</dbReference>
<feature type="region of interest" description="Disordered" evidence="2">
    <location>
        <begin position="680"/>
        <end position="703"/>
    </location>
</feature>
<dbReference type="OMA" id="FRAHNEP"/>
<dbReference type="RefSeq" id="XP_002674402.1">
    <property type="nucleotide sequence ID" value="XM_002674356.1"/>
</dbReference>
<dbReference type="KEGG" id="ngr:NAEGRDRAFT_80644"/>
<reference evidence="5 6" key="1">
    <citation type="journal article" date="2010" name="Cell">
        <title>The genome of Naegleria gruberi illuminates early eukaryotic versatility.</title>
        <authorList>
            <person name="Fritz-Laylin L.K."/>
            <person name="Prochnik S.E."/>
            <person name="Ginger M.L."/>
            <person name="Dacks J.B."/>
            <person name="Carpenter M.L."/>
            <person name="Field M.C."/>
            <person name="Kuo A."/>
            <person name="Paredez A."/>
            <person name="Chapman J."/>
            <person name="Pham J."/>
            <person name="Shu S."/>
            <person name="Neupane R."/>
            <person name="Cipriano M."/>
            <person name="Mancuso J."/>
            <person name="Tu H."/>
            <person name="Salamov A."/>
            <person name="Lindquist E."/>
            <person name="Shapiro H."/>
            <person name="Lucas S."/>
            <person name="Grigoriev I.V."/>
            <person name="Cande W.Z."/>
            <person name="Fulton C."/>
            <person name="Rokhsar D.S."/>
            <person name="Dawson S.C."/>
        </authorList>
    </citation>
    <scope>NUCLEOTIDE SEQUENCE [LARGE SCALE GENOMIC DNA]</scope>
    <source>
        <strain evidence="5 6">NEG-M</strain>
    </source>
</reference>
<dbReference type="PANTHER" id="PTHR13268:SF0">
    <property type="entry name" value="BCAS3 MICROTUBULE ASSOCIATED CELL MIGRATION FACTOR"/>
    <property type="match status" value="1"/>
</dbReference>
<feature type="compositionally biased region" description="Low complexity" evidence="2">
    <location>
        <begin position="106"/>
        <end position="133"/>
    </location>
</feature>
<feature type="region of interest" description="Disordered" evidence="2">
    <location>
        <begin position="298"/>
        <end position="342"/>
    </location>
</feature>
<feature type="compositionally biased region" description="Low complexity" evidence="2">
    <location>
        <begin position="405"/>
        <end position="419"/>
    </location>
</feature>
<dbReference type="Gene3D" id="2.130.10.10">
    <property type="entry name" value="YVTN repeat-like/Quinoprotein amine dehydrogenase"/>
    <property type="match status" value="1"/>
</dbReference>
<proteinExistence type="predicted"/>
<feature type="domain" description="BCAS3" evidence="3">
    <location>
        <begin position="994"/>
        <end position="1119"/>
    </location>
</feature>
<dbReference type="SMART" id="SM00320">
    <property type="entry name" value="WD40"/>
    <property type="match status" value="2"/>
</dbReference>
<dbReference type="Pfam" id="PF12490">
    <property type="entry name" value="BCAS3"/>
    <property type="match status" value="1"/>
</dbReference>
<feature type="compositionally biased region" description="Polar residues" evidence="2">
    <location>
        <begin position="327"/>
        <end position="337"/>
    </location>
</feature>
<feature type="compositionally biased region" description="Polar residues" evidence="2">
    <location>
        <begin position="1312"/>
        <end position="1323"/>
    </location>
</feature>
<evidence type="ECO:0000256" key="1">
    <source>
        <dbReference type="ARBA" id="ARBA00004329"/>
    </source>
</evidence>
<accession>D2VNG6</accession>
<gene>
    <name evidence="5" type="ORF">NAEGRDRAFT_80644</name>
</gene>
<feature type="region of interest" description="Disordered" evidence="2">
    <location>
        <begin position="1"/>
        <end position="55"/>
    </location>
</feature>
<dbReference type="eggNOG" id="KOG2109">
    <property type="taxonomic scope" value="Eukaryota"/>
</dbReference>
<feature type="region of interest" description="Disordered" evidence="2">
    <location>
        <begin position="99"/>
        <end position="143"/>
    </location>
</feature>
<dbReference type="OrthoDB" id="25778at2759"/>
<dbReference type="GO" id="GO:0042594">
    <property type="term" value="P:response to starvation"/>
    <property type="evidence" value="ECO:0007669"/>
    <property type="project" value="TreeGrafter"/>
</dbReference>
<dbReference type="EMBL" id="GG738884">
    <property type="protein sequence ID" value="EFC41658.1"/>
    <property type="molecule type" value="Genomic_DNA"/>
</dbReference>
<protein>
    <submittedName>
        <fullName evidence="5">Predicted protein</fullName>
    </submittedName>
</protein>
<feature type="compositionally biased region" description="Polar residues" evidence="2">
    <location>
        <begin position="1"/>
        <end position="32"/>
    </location>
</feature>
<dbReference type="Pfam" id="PF21034">
    <property type="entry name" value="BCAS3_WD40"/>
    <property type="match status" value="1"/>
</dbReference>
<feature type="region of interest" description="Disordered" evidence="2">
    <location>
        <begin position="392"/>
        <end position="453"/>
    </location>
</feature>
<keyword evidence="6" id="KW-1185">Reference proteome</keyword>
<evidence type="ECO:0000259" key="3">
    <source>
        <dbReference type="Pfam" id="PF12490"/>
    </source>
</evidence>
<dbReference type="SUPFAM" id="SSF50978">
    <property type="entry name" value="WD40 repeat-like"/>
    <property type="match status" value="1"/>
</dbReference>
<evidence type="ECO:0000313" key="6">
    <source>
        <dbReference type="Proteomes" id="UP000006671"/>
    </source>
</evidence>
<feature type="compositionally biased region" description="Basic and acidic residues" evidence="2">
    <location>
        <begin position="420"/>
        <end position="433"/>
    </location>
</feature>
<feature type="domain" description="BCAS3 WD40" evidence="4">
    <location>
        <begin position="735"/>
        <end position="855"/>
    </location>
</feature>
<feature type="compositionally biased region" description="Polar residues" evidence="2">
    <location>
        <begin position="298"/>
        <end position="313"/>
    </location>
</feature>
<evidence type="ECO:0000313" key="5">
    <source>
        <dbReference type="EMBL" id="EFC41658.1"/>
    </source>
</evidence>
<name>D2VNG6_NAEGR</name>
<dbReference type="PANTHER" id="PTHR13268">
    <property type="entry name" value="BREAST CARCINOMA AMPLIFIED SEQUENCE 3"/>
    <property type="match status" value="1"/>
</dbReference>
<dbReference type="InterPro" id="IPR045142">
    <property type="entry name" value="BCAS3-like"/>
</dbReference>
<feature type="compositionally biased region" description="Polar residues" evidence="2">
    <location>
        <begin position="434"/>
        <end position="445"/>
    </location>
</feature>
<dbReference type="InterPro" id="IPR048382">
    <property type="entry name" value="BCAS3_WD40"/>
</dbReference>
<evidence type="ECO:0000259" key="4">
    <source>
        <dbReference type="Pfam" id="PF21034"/>
    </source>
</evidence>
<dbReference type="InParanoid" id="D2VNG6"/>
<feature type="region of interest" description="Disordered" evidence="2">
    <location>
        <begin position="1303"/>
        <end position="1332"/>
    </location>
</feature>